<evidence type="ECO:0000313" key="1">
    <source>
        <dbReference type="EMBL" id="VCU72363.1"/>
    </source>
</evidence>
<proteinExistence type="predicted"/>
<sequence length="44" mass="4550">MLEALLVGVCMFLVFGLVALAAASLAAALALATLARDCEEREGR</sequence>
<keyword evidence="2" id="KW-1185">Reference proteome</keyword>
<accession>A0A3P4B7U8</accession>
<name>A0A3P4B7U8_9BURK</name>
<reference evidence="1 2" key="1">
    <citation type="submission" date="2018-10" db="EMBL/GenBank/DDBJ databases">
        <authorList>
            <person name="Criscuolo A."/>
        </authorList>
    </citation>
    <scope>NUCLEOTIDE SEQUENCE [LARGE SCALE GENOMIC DNA]</scope>
    <source>
        <strain evidence="1">DnA1</strain>
    </source>
</reference>
<gene>
    <name evidence="1" type="ORF">PIGHUM_04462</name>
</gene>
<evidence type="ECO:0000313" key="2">
    <source>
        <dbReference type="Proteomes" id="UP000277294"/>
    </source>
</evidence>
<dbReference type="AlphaFoldDB" id="A0A3P4B7U8"/>
<dbReference type="EMBL" id="UWPJ01000039">
    <property type="protein sequence ID" value="VCU72363.1"/>
    <property type="molecule type" value="Genomic_DNA"/>
</dbReference>
<protein>
    <submittedName>
        <fullName evidence="1">Uncharacterized protein</fullName>
    </submittedName>
</protein>
<organism evidence="1 2">
    <name type="scientific">Pigmentiphaga humi</name>
    <dbReference type="NCBI Taxonomy" id="2478468"/>
    <lineage>
        <taxon>Bacteria</taxon>
        <taxon>Pseudomonadati</taxon>
        <taxon>Pseudomonadota</taxon>
        <taxon>Betaproteobacteria</taxon>
        <taxon>Burkholderiales</taxon>
        <taxon>Alcaligenaceae</taxon>
        <taxon>Pigmentiphaga</taxon>
    </lineage>
</organism>
<dbReference type="Proteomes" id="UP000277294">
    <property type="component" value="Unassembled WGS sequence"/>
</dbReference>